<evidence type="ECO:0000313" key="4">
    <source>
        <dbReference type="EMBL" id="QIR13955.1"/>
    </source>
</evidence>
<dbReference type="Proteomes" id="UP000502608">
    <property type="component" value="Chromosome"/>
</dbReference>
<reference evidence="4 5" key="1">
    <citation type="submission" date="2020-03" db="EMBL/GenBank/DDBJ databases">
        <title>Complete genome sequence of Shewanella sp.</title>
        <authorList>
            <person name="Kim Y.-S."/>
            <person name="Kim S.-J."/>
            <person name="Jung H.-K."/>
            <person name="Kim K.-H."/>
        </authorList>
    </citation>
    <scope>NUCLEOTIDE SEQUENCE [LARGE SCALE GENOMIC DNA]</scope>
    <source>
        <strain evidence="4 5">PN3F2</strain>
    </source>
</reference>
<dbReference type="SUPFAM" id="SSF53756">
    <property type="entry name" value="UDP-Glycosyltransferase/glycogen phosphorylase"/>
    <property type="match status" value="1"/>
</dbReference>
<name>A0A6G9QIR6_9GAMM</name>
<dbReference type="InterPro" id="IPR020023">
    <property type="entry name" value="PseG"/>
</dbReference>
<gene>
    <name evidence="4" type="primary">pseG</name>
    <name evidence="4" type="ORF">HBH39_05120</name>
</gene>
<dbReference type="InterPro" id="IPR007235">
    <property type="entry name" value="Glyco_trans_28_C"/>
</dbReference>
<feature type="active site" description="Proton acceptor" evidence="1">
    <location>
        <position position="17"/>
    </location>
</feature>
<evidence type="ECO:0000256" key="2">
    <source>
        <dbReference type="PIRSR" id="PIRSR620023-2"/>
    </source>
</evidence>
<proteinExistence type="predicted"/>
<organism evidence="4 5">
    <name type="scientific">Shewanella aestuarii</name>
    <dbReference type="NCBI Taxonomy" id="1028752"/>
    <lineage>
        <taxon>Bacteria</taxon>
        <taxon>Pseudomonadati</taxon>
        <taxon>Pseudomonadota</taxon>
        <taxon>Gammaproteobacteria</taxon>
        <taxon>Alteromonadales</taxon>
        <taxon>Shewanellaceae</taxon>
        <taxon>Shewanella</taxon>
    </lineage>
</organism>
<dbReference type="PANTHER" id="PTHR21015:SF22">
    <property type="entry name" value="GLYCOSYLTRANSFERASE"/>
    <property type="match status" value="1"/>
</dbReference>
<feature type="domain" description="Glycosyl transferase family 28 C-terminal" evidence="3">
    <location>
        <begin position="187"/>
        <end position="337"/>
    </location>
</feature>
<dbReference type="KEGG" id="saes:HBH39_05120"/>
<dbReference type="PANTHER" id="PTHR21015">
    <property type="entry name" value="UDP-N-ACETYLGLUCOSAMINE--N-ACETYLMURAMYL-(PENTAPEPTIDE) PYROPHOSPHORYL-UNDECAPRENOL N-ACETYLGLUCOSAMINE TRANSFERASE 1"/>
    <property type="match status" value="1"/>
</dbReference>
<feature type="binding site" evidence="2">
    <location>
        <position position="272"/>
    </location>
    <ligand>
        <name>substrate</name>
    </ligand>
</feature>
<dbReference type="NCBIfam" id="TIGR03590">
    <property type="entry name" value="PseG"/>
    <property type="match status" value="1"/>
</dbReference>
<accession>A0A6G9QIR6</accession>
<dbReference type="Pfam" id="PF04101">
    <property type="entry name" value="Glyco_tran_28_C"/>
    <property type="match status" value="1"/>
</dbReference>
<dbReference type="AlphaFoldDB" id="A0A6G9QIR6"/>
<keyword evidence="5" id="KW-1185">Reference proteome</keyword>
<evidence type="ECO:0000259" key="3">
    <source>
        <dbReference type="Pfam" id="PF04101"/>
    </source>
</evidence>
<evidence type="ECO:0000313" key="5">
    <source>
        <dbReference type="Proteomes" id="UP000502608"/>
    </source>
</evidence>
<evidence type="ECO:0000256" key="1">
    <source>
        <dbReference type="PIRSR" id="PIRSR620023-1"/>
    </source>
</evidence>
<feature type="binding site" evidence="2">
    <location>
        <position position="171"/>
    </location>
    <ligand>
        <name>substrate</name>
    </ligand>
</feature>
<dbReference type="RefSeq" id="WP_167676199.1">
    <property type="nucleotide sequence ID" value="NZ_CP050313.1"/>
</dbReference>
<dbReference type="EMBL" id="CP050313">
    <property type="protein sequence ID" value="QIR13955.1"/>
    <property type="molecule type" value="Genomic_DNA"/>
</dbReference>
<dbReference type="GO" id="GO:0016758">
    <property type="term" value="F:hexosyltransferase activity"/>
    <property type="evidence" value="ECO:0007669"/>
    <property type="project" value="InterPro"/>
</dbReference>
<dbReference type="EC" id="3.6.1.57" evidence="4"/>
<sequence length="364" mass="40226">MNIVFRVDASSTIGSGHVSRCLCLAHALTAAYTPIQNTQLSEDNPVVQCQFICQDLPGNMATVIANEGFTTNLLPHFAEHTESLDAQASLAVINQPIDLLIIDHYQLSKTYSSALRSRCRHIIVIDDLANRVHDCDILIDCNLLPKFTQRYQHLVKPSCLQLLGPEFALLRPEFYQAHRQQTRSNILVFLGGGDSQNVTYTVLEALFSLQVTLPKQTQIDVVLGAANPWIDSLQKEFGHYQQINWHIQCDYMASLMANAFLAIGAGGSTHWERCVMQLPALVVTVADNQIATTQYLATLGACAWLGTSEKLTSQHIATELNKLLQSPELLASMRQEAAKIIPKNAGITSIVREIKNLIGTQLHA</sequence>
<dbReference type="GO" id="GO:0016787">
    <property type="term" value="F:hydrolase activity"/>
    <property type="evidence" value="ECO:0007669"/>
    <property type="project" value="UniProtKB-KW"/>
</dbReference>
<dbReference type="Gene3D" id="3.40.50.11190">
    <property type="match status" value="1"/>
</dbReference>
<dbReference type="Gene3D" id="3.40.50.2000">
    <property type="entry name" value="Glycogen Phosphorylase B"/>
    <property type="match status" value="1"/>
</dbReference>
<keyword evidence="4" id="KW-0378">Hydrolase</keyword>
<protein>
    <submittedName>
        <fullName evidence="4">UDP-2,4-diacetamido-2,4, 6-trideoxy-beta-L-altropyranose hydrolase</fullName>
        <ecNumber evidence="4">3.6.1.57</ecNumber>
    </submittedName>
</protein>